<keyword evidence="2" id="KW-1185">Reference proteome</keyword>
<evidence type="ECO:0000313" key="2">
    <source>
        <dbReference type="Proteomes" id="UP001566331"/>
    </source>
</evidence>
<accession>A0ABV4HQY5</accession>
<organism evidence="1 2">
    <name type="scientific">Luteimonas salinilitoris</name>
    <dbReference type="NCBI Taxonomy" id="3237697"/>
    <lineage>
        <taxon>Bacteria</taxon>
        <taxon>Pseudomonadati</taxon>
        <taxon>Pseudomonadota</taxon>
        <taxon>Gammaproteobacteria</taxon>
        <taxon>Lysobacterales</taxon>
        <taxon>Lysobacteraceae</taxon>
        <taxon>Luteimonas</taxon>
    </lineage>
</organism>
<proteinExistence type="predicted"/>
<evidence type="ECO:0008006" key="3">
    <source>
        <dbReference type="Google" id="ProtNLM"/>
    </source>
</evidence>
<dbReference type="EMBL" id="JBFWIC010000004">
    <property type="protein sequence ID" value="MEZ0473810.1"/>
    <property type="molecule type" value="Genomic_DNA"/>
</dbReference>
<dbReference type="Proteomes" id="UP001566331">
    <property type="component" value="Unassembled WGS sequence"/>
</dbReference>
<dbReference type="RefSeq" id="WP_370562528.1">
    <property type="nucleotide sequence ID" value="NZ_JBFWIB010000002.1"/>
</dbReference>
<sequence length="49" mass="5562">MLTAKNQAHIRQQFRLAGFEHEPSYKNDTARLATLFSIQKVAAEAKVMT</sequence>
<gene>
    <name evidence="1" type="ORF">AB6713_04145</name>
</gene>
<comment type="caution">
    <text evidence="1">The sequence shown here is derived from an EMBL/GenBank/DDBJ whole genome shotgun (WGS) entry which is preliminary data.</text>
</comment>
<evidence type="ECO:0000313" key="1">
    <source>
        <dbReference type="EMBL" id="MEZ0473810.1"/>
    </source>
</evidence>
<reference evidence="1 2" key="1">
    <citation type="submission" date="2024-07" db="EMBL/GenBank/DDBJ databases">
        <title>Luteimonas salilacus sp. nov., isolated from the shore soil of Salt Lake in Tibet of China.</title>
        <authorList>
            <person name="Zhang X."/>
            <person name="Li A."/>
        </authorList>
    </citation>
    <scope>NUCLEOTIDE SEQUENCE [LARGE SCALE GENOMIC DNA]</scope>
    <source>
        <strain evidence="1 2">B3-2-R+30</strain>
    </source>
</reference>
<protein>
    <recommendedName>
        <fullName evidence="3">DUF2559 family protein</fullName>
    </recommendedName>
</protein>
<name>A0ABV4HQY5_9GAMM</name>